<feature type="region of interest" description="Disordered" evidence="1">
    <location>
        <begin position="38"/>
        <end position="66"/>
    </location>
</feature>
<sequence length="66" mass="7092">MKVARPTLILGGGAGGGKNPETFLYHKIKLFARKNSRVGTLTNRSPQNDSRSISSQLLGKIKPDLG</sequence>
<evidence type="ECO:0000256" key="1">
    <source>
        <dbReference type="SAM" id="MobiDB-lite"/>
    </source>
</evidence>
<comment type="caution">
    <text evidence="2">The sequence shown here is derived from an EMBL/GenBank/DDBJ whole genome shotgun (WGS) entry which is preliminary data.</text>
</comment>
<proteinExistence type="predicted"/>
<evidence type="ECO:0000313" key="3">
    <source>
        <dbReference type="Proteomes" id="UP000724686"/>
    </source>
</evidence>
<feature type="compositionally biased region" description="Polar residues" evidence="1">
    <location>
        <begin position="38"/>
        <end position="57"/>
    </location>
</feature>
<keyword evidence="3" id="KW-1185">Reference proteome</keyword>
<accession>A0ABS2UEC0</accession>
<organism evidence="2 3">
    <name type="scientific">Leptospira ainlahdjerensis</name>
    <dbReference type="NCBI Taxonomy" id="2810033"/>
    <lineage>
        <taxon>Bacteria</taxon>
        <taxon>Pseudomonadati</taxon>
        <taxon>Spirochaetota</taxon>
        <taxon>Spirochaetia</taxon>
        <taxon>Leptospirales</taxon>
        <taxon>Leptospiraceae</taxon>
        <taxon>Leptospira</taxon>
    </lineage>
</organism>
<dbReference type="EMBL" id="JAFFPU010000067">
    <property type="protein sequence ID" value="MBM9578726.1"/>
    <property type="molecule type" value="Genomic_DNA"/>
</dbReference>
<protein>
    <submittedName>
        <fullName evidence="2">Uncharacterized protein</fullName>
    </submittedName>
</protein>
<dbReference type="Proteomes" id="UP000724686">
    <property type="component" value="Unassembled WGS sequence"/>
</dbReference>
<dbReference type="RefSeq" id="WP_205280702.1">
    <property type="nucleotide sequence ID" value="NZ_JAFFPU010000067.1"/>
</dbReference>
<evidence type="ECO:0000313" key="2">
    <source>
        <dbReference type="EMBL" id="MBM9578726.1"/>
    </source>
</evidence>
<reference evidence="2 3" key="1">
    <citation type="submission" date="2021-02" db="EMBL/GenBank/DDBJ databases">
        <title>Leptospira ainlahdjerensis sp. nov., Leptospira ainazelensis sp. nov., Leptospira abararensis sp. nov. and Leptospira chreensis sp. nov., four new species isolated from water sources in Algeria.</title>
        <authorList>
            <person name="Amara Korba A."/>
            <person name="Kainiu M."/>
            <person name="Vincent A.T."/>
            <person name="Mariet J.-F."/>
            <person name="Veyrier F.J."/>
            <person name="Goarant C."/>
            <person name="Picardeau M."/>
        </authorList>
    </citation>
    <scope>NUCLEOTIDE SEQUENCE [LARGE SCALE GENOMIC DNA]</scope>
    <source>
        <strain evidence="2 3">201903070</strain>
    </source>
</reference>
<gene>
    <name evidence="2" type="ORF">JWG45_16385</name>
</gene>
<name>A0ABS2UEC0_9LEPT</name>